<organism evidence="2 3">
    <name type="scientific">Stentor coeruleus</name>
    <dbReference type="NCBI Taxonomy" id="5963"/>
    <lineage>
        <taxon>Eukaryota</taxon>
        <taxon>Sar</taxon>
        <taxon>Alveolata</taxon>
        <taxon>Ciliophora</taxon>
        <taxon>Postciliodesmatophora</taxon>
        <taxon>Heterotrichea</taxon>
        <taxon>Heterotrichida</taxon>
        <taxon>Stentoridae</taxon>
        <taxon>Stentor</taxon>
    </lineage>
</organism>
<gene>
    <name evidence="2" type="ORF">SteCoe_3859</name>
</gene>
<dbReference type="AlphaFoldDB" id="A0A1R2CW28"/>
<name>A0A1R2CW28_9CILI</name>
<evidence type="ECO:0000256" key="1">
    <source>
        <dbReference type="SAM" id="Coils"/>
    </source>
</evidence>
<dbReference type="OrthoDB" id="327225at2759"/>
<sequence>MSQELNWYEFETRMRRLIVELLEPTIQRITTDKEAMVKTTSKVKAIRKQIKHIETLIGSGKTKSGWMESTDNSLREFAIRLSQSEAKQEGINQRLESSLEKNSQELYRIDKKAENLISTNKDIENQIQALQNSISAQALLINTYLETNKQEFSEKYNNLIIETVTSQKKTDGINSKISEVTSKVTDFQIIIDKFRQILNELSTDVQKIDHEKANIDHMNFENSKIYEKVFHVSEKANHNADKVEEILRYLGVYLPKDMQTCVSDNLHNILEGNILMKYNDYEEKVIKILQSNPSIGESSNTEEMIKKSIESIMRVIKRNSDLKFVEEAKKFNKKAKQEQKNPALKLVSQQCEELFSSLPKTENFDVFKFDITSQLNKSVSSLNEELKKVREEIWMKNDKQEILLEMIRKECEDIKEKMFKDRQIFDKELISFSNSSSKFESSHKIFHEDIHLIKNRIKDMGECFNILNLLFSKSDESLKPIGSKEKKYEKNMSFVEHECEKFICQGTAPMPIHSSKPQYSMSLIKYKDTTYERNELLDHLGKLVKSFHTKMPSSLDLSKKKNNEFFIPVAKPRLQGSITSRKKIQGFV</sequence>
<evidence type="ECO:0000313" key="3">
    <source>
        <dbReference type="Proteomes" id="UP000187209"/>
    </source>
</evidence>
<keyword evidence="3" id="KW-1185">Reference proteome</keyword>
<proteinExistence type="predicted"/>
<dbReference type="EMBL" id="MPUH01000047">
    <property type="protein sequence ID" value="OMJ93171.1"/>
    <property type="molecule type" value="Genomic_DNA"/>
</dbReference>
<dbReference type="Proteomes" id="UP000187209">
    <property type="component" value="Unassembled WGS sequence"/>
</dbReference>
<accession>A0A1R2CW28</accession>
<keyword evidence="1" id="KW-0175">Coiled coil</keyword>
<comment type="caution">
    <text evidence="2">The sequence shown here is derived from an EMBL/GenBank/DDBJ whole genome shotgun (WGS) entry which is preliminary data.</text>
</comment>
<feature type="coiled-coil region" evidence="1">
    <location>
        <begin position="372"/>
        <end position="417"/>
    </location>
</feature>
<protein>
    <submittedName>
        <fullName evidence="2">Uncharacterized protein</fullName>
    </submittedName>
</protein>
<reference evidence="2 3" key="1">
    <citation type="submission" date="2016-11" db="EMBL/GenBank/DDBJ databases">
        <title>The macronuclear genome of Stentor coeruleus: a giant cell with tiny introns.</title>
        <authorList>
            <person name="Slabodnick M."/>
            <person name="Ruby J.G."/>
            <person name="Reiff S.B."/>
            <person name="Swart E.C."/>
            <person name="Gosai S."/>
            <person name="Prabakaran S."/>
            <person name="Witkowska E."/>
            <person name="Larue G.E."/>
            <person name="Fisher S."/>
            <person name="Freeman R.M."/>
            <person name="Gunawardena J."/>
            <person name="Chu W."/>
            <person name="Stover N.A."/>
            <person name="Gregory B.D."/>
            <person name="Nowacki M."/>
            <person name="Derisi J."/>
            <person name="Roy S.W."/>
            <person name="Marshall W.F."/>
            <person name="Sood P."/>
        </authorList>
    </citation>
    <scope>NUCLEOTIDE SEQUENCE [LARGE SCALE GENOMIC DNA]</scope>
    <source>
        <strain evidence="2">WM001</strain>
    </source>
</reference>
<evidence type="ECO:0000313" key="2">
    <source>
        <dbReference type="EMBL" id="OMJ93171.1"/>
    </source>
</evidence>